<feature type="signal peptide" evidence="1">
    <location>
        <begin position="1"/>
        <end position="23"/>
    </location>
</feature>
<organism evidence="2 3">
    <name type="scientific">Paenibacillus pasadenensis</name>
    <dbReference type="NCBI Taxonomy" id="217090"/>
    <lineage>
        <taxon>Bacteria</taxon>
        <taxon>Bacillati</taxon>
        <taxon>Bacillota</taxon>
        <taxon>Bacilli</taxon>
        <taxon>Bacillales</taxon>
        <taxon>Paenibacillaceae</taxon>
        <taxon>Paenibacillus</taxon>
    </lineage>
</organism>
<keyword evidence="3" id="KW-1185">Reference proteome</keyword>
<proteinExistence type="predicted"/>
<dbReference type="Proteomes" id="UP000234789">
    <property type="component" value="Unassembled WGS sequence"/>
</dbReference>
<dbReference type="EMBL" id="NFEZ01000003">
    <property type="protein sequence ID" value="PLT47034.1"/>
    <property type="molecule type" value="Genomic_DNA"/>
</dbReference>
<sequence>MLLRKKGKRGLGLLLAASLLAGAASGGWVKPAEAAAADIEVKQKFGNRIGNLSYGAENAFGNFYNNMESGFYMEHDSSTSADWGAGDVFTDESGATYTLRVGENPLLSAMAQSGHATFKIGFAVLRKHYGVFSGSENSSITVTVNGRELMHYDTDVTSGSTQIYNKSEQETLTPGAVIKIRIFGQDDDDGPTGVRGLYILFEDKQRPVLEDYTFTGNGATRLNTEINQTELYVKKNEFVDLAYNFSEPIRPTAVSAGFSDYFLRHPLFVNQANTGLPAEGQQQYLQNTTYSAANLGTYHDRLAYRYVASAYHNSGNLPLEPRVDTSTLNALPMDLSLKEKLEQAVLADAAGNVASMRFPNKASAGSLPVVVSAGRAVDPFDYKSGGYRVIVDAVRPKYTKSGNGIQPEILTGTTLNKGDVIDFSVQLTEPGIVNRLWEGQENGTYLLFNNGMRAYYVSGYSKSVWKFRATIGDSVDLETPLLKVVSLSHDRKTPQTSDLEVIQDYAGNLLIQPADYKGTFGNLPKDLEPSDVQSKIDWANLMIDNTRPLIGYRYEQGGATGATYAKEGKMTIDANDPALIVPPLDSSLEDRGLERPSRGIYRPSNMSAEASPSIGLVYYTWSQSPADPLAGKESDHFAAIKRYSLSAKQPAEELYPEMTGLTLSVTNNKTNLIAPPPEALLPENSGKWYLHAWTADMTWDTARELMQYDKSKDYVAEHPQQYEAWKAEAPGESEADKIVYADNKALQAVGQYGDSKLWELDDFKRDDSNWTHEVGVLRLDNKQPVLQPASVSADGTANVTVEALVEEPHSGIRSIGYQWVKEGFDPQELEWKPATTVAGAVYGDDAPSYTVTQSTYSDVFEDGAYWLYLRAEDQAGNFVVDTPQSAPITVSSEQAVPTRFLPEPNASFVRSLELTFHIGEALPDSLGYAWSDSPLRPADGAFSPLDPLGTDELDWTSYTIPDEGKSGVRYVHVKAQLGDRTQYYSRAYYFDNEPPQIGFGLEGLSYPLPIQSVLVTVAELYSKNNLNAWFQWVREGDPEPTESSGGWQELKSDRVAQLDGAERLAPGETADFRLYVKAVDGAGNSALAATSGTFKLAGPVKDAPAAPGTSKLISLTGDEEDGYTAIVKLGLQTENPSGYDYSVSPDGGSTWLKWRPYTTFASLKVPSGDPAALQVQVKYRSPGGKVGDVYPVDAAGFDPDAEPVYAVATIPSLTPVNAQTGATIEIAPPPGIRIVPSKLNHVQPVRSGNRFNVKENGFYTFDLSDLNDAKRKETLVVVVNHVDGTPPAGIIQYSVSNNVQTNGSVTAMLTGTEPIVVTNNGGKSAYTFTDNGSFTFTFKDAAGNTGEATAVVANIDRTPPRVKIERSYAYGKDGSRTFGTITDGSGSVVLSSGVTLSVVKADAGARDFVVHSQNNGVAVTKNGLVSFTVGDALGNTLVVKEQVDGIASEGPQPERVSYTFIDASGAELPASRIATIGGKKYAAGRMKVTVSGKIAAPNAVFSGLRPLGTPGAYSNQVSDAGGAYSYSRLFETNGVSSISISDALGNATQIPVTVAGLDNAAPTLRLKQGSVGIVQNKAGFNAAADLGGYEASDNVSAADKIKVEISGLDLGQLGRQRVAYTATDEVGNRTVAYQDVVVVKNGGLLIFGNGTLLSASSGEQALFDTNRITFRVSGYGDMKVGGKAAVNEAGTFELLYQPGLYREGQMKSIATKLTYEQLAGSGFTVAFPKAGWYTVIVRTQERDREYASFFVGSVK</sequence>
<name>A0A2N5N9M2_9BACL</name>
<feature type="chain" id="PRO_5038434046" evidence="1">
    <location>
        <begin position="24"/>
        <end position="1755"/>
    </location>
</feature>
<reference evidence="2 3" key="1">
    <citation type="submission" date="2017-05" db="EMBL/GenBank/DDBJ databases">
        <title>Functional genome analysis of Paenibacillus pasadenensis strain R16: insights on endophytic life style and antifungal activity.</title>
        <authorList>
            <person name="Passera A."/>
            <person name="Marcolungo L."/>
            <person name="Casati P."/>
            <person name="Brasca M."/>
            <person name="Quaglino F."/>
            <person name="Delledonne M."/>
        </authorList>
    </citation>
    <scope>NUCLEOTIDE SEQUENCE [LARGE SCALE GENOMIC DNA]</scope>
    <source>
        <strain evidence="2 3">R16</strain>
    </source>
</reference>
<evidence type="ECO:0000313" key="2">
    <source>
        <dbReference type="EMBL" id="PLT47034.1"/>
    </source>
</evidence>
<evidence type="ECO:0000256" key="1">
    <source>
        <dbReference type="SAM" id="SignalP"/>
    </source>
</evidence>
<accession>A0A2N5N9M2</accession>
<protein>
    <submittedName>
        <fullName evidence="2">Uncharacterized protein</fullName>
    </submittedName>
</protein>
<keyword evidence="1" id="KW-0732">Signal</keyword>
<dbReference type="RefSeq" id="WP_101807976.1">
    <property type="nucleotide sequence ID" value="NZ_NFEZ01000003.1"/>
</dbReference>
<evidence type="ECO:0000313" key="3">
    <source>
        <dbReference type="Proteomes" id="UP000234789"/>
    </source>
</evidence>
<gene>
    <name evidence="2" type="ORF">B8V81_1258</name>
</gene>
<comment type="caution">
    <text evidence="2">The sequence shown here is derived from an EMBL/GenBank/DDBJ whole genome shotgun (WGS) entry which is preliminary data.</text>
</comment>